<evidence type="ECO:0000313" key="2">
    <source>
        <dbReference type="Proteomes" id="UP000192223"/>
    </source>
</evidence>
<protein>
    <submittedName>
        <fullName evidence="3">Uncharacterized protein LOC108738721 isoform X4</fullName>
    </submittedName>
</protein>
<gene>
    <name evidence="3" type="primary">LOC108738721</name>
</gene>
<dbReference type="Proteomes" id="UP000192223">
    <property type="component" value="Unplaced"/>
</dbReference>
<dbReference type="GeneID" id="108738721"/>
<dbReference type="RefSeq" id="XP_018327777.1">
    <property type="nucleotide sequence ID" value="XM_018472275.2"/>
</dbReference>
<reference evidence="3" key="1">
    <citation type="submission" date="2025-08" db="UniProtKB">
        <authorList>
            <consortium name="RefSeq"/>
        </authorList>
    </citation>
    <scope>IDENTIFICATION</scope>
    <source>
        <tissue evidence="3">Entire body</tissue>
    </source>
</reference>
<accession>A0A1W4X4N9</accession>
<evidence type="ECO:0000256" key="1">
    <source>
        <dbReference type="SAM" id="MobiDB-lite"/>
    </source>
</evidence>
<dbReference type="AlphaFoldDB" id="A0A1W4X4N9"/>
<organism evidence="2 3">
    <name type="scientific">Agrilus planipennis</name>
    <name type="common">Emerald ash borer</name>
    <name type="synonym">Agrilus marcopoli</name>
    <dbReference type="NCBI Taxonomy" id="224129"/>
    <lineage>
        <taxon>Eukaryota</taxon>
        <taxon>Metazoa</taxon>
        <taxon>Ecdysozoa</taxon>
        <taxon>Arthropoda</taxon>
        <taxon>Hexapoda</taxon>
        <taxon>Insecta</taxon>
        <taxon>Pterygota</taxon>
        <taxon>Neoptera</taxon>
        <taxon>Endopterygota</taxon>
        <taxon>Coleoptera</taxon>
        <taxon>Polyphaga</taxon>
        <taxon>Elateriformia</taxon>
        <taxon>Buprestoidea</taxon>
        <taxon>Buprestidae</taxon>
        <taxon>Agrilinae</taxon>
        <taxon>Agrilus</taxon>
    </lineage>
</organism>
<feature type="region of interest" description="Disordered" evidence="1">
    <location>
        <begin position="1"/>
        <end position="20"/>
    </location>
</feature>
<proteinExistence type="predicted"/>
<sequence>MGKKRQLKKQDSICSSNGSSSRVDFTLIWIFSFCKPHSDDDWEAKNFCRRMRDKRGEVV</sequence>
<name>A0A1W4X4N9_AGRPL</name>
<evidence type="ECO:0000313" key="3">
    <source>
        <dbReference type="RefSeq" id="XP_018327777.1"/>
    </source>
</evidence>
<keyword evidence="2" id="KW-1185">Reference proteome</keyword>